<accession>A0A1W1BKM8</accession>
<dbReference type="AlphaFoldDB" id="A0A1W1BKM8"/>
<proteinExistence type="predicted"/>
<dbReference type="GO" id="GO:0015074">
    <property type="term" value="P:DNA integration"/>
    <property type="evidence" value="ECO:0007669"/>
    <property type="project" value="InterPro"/>
</dbReference>
<dbReference type="InterPro" id="IPR002104">
    <property type="entry name" value="Integrase_catalytic"/>
</dbReference>
<dbReference type="PROSITE" id="PS51898">
    <property type="entry name" value="TYR_RECOMBINASE"/>
    <property type="match status" value="1"/>
</dbReference>
<dbReference type="InterPro" id="IPR011010">
    <property type="entry name" value="DNA_brk_join_enz"/>
</dbReference>
<dbReference type="SUPFAM" id="SSF56349">
    <property type="entry name" value="DNA breaking-rejoining enzymes"/>
    <property type="match status" value="1"/>
</dbReference>
<dbReference type="EMBL" id="FPHD01000024">
    <property type="protein sequence ID" value="SFV54068.1"/>
    <property type="molecule type" value="Genomic_DNA"/>
</dbReference>
<dbReference type="GO" id="GO:0003677">
    <property type="term" value="F:DNA binding"/>
    <property type="evidence" value="ECO:0007669"/>
    <property type="project" value="InterPro"/>
</dbReference>
<organism evidence="3">
    <name type="scientific">hydrothermal vent metagenome</name>
    <dbReference type="NCBI Taxonomy" id="652676"/>
    <lineage>
        <taxon>unclassified sequences</taxon>
        <taxon>metagenomes</taxon>
        <taxon>ecological metagenomes</taxon>
    </lineage>
</organism>
<protein>
    <recommendedName>
        <fullName evidence="2">Tyr recombinase domain-containing protein</fullName>
    </recommendedName>
</protein>
<sequence length="57" mass="6568">MITNGVDIIYVSKQLGHDNPNITLEIYTHFIEENDETRLKKIKEIGTKMVTFKKGDS</sequence>
<name>A0A1W1BKM8_9ZZZZ</name>
<keyword evidence="1" id="KW-0233">DNA recombination</keyword>
<evidence type="ECO:0000256" key="1">
    <source>
        <dbReference type="ARBA" id="ARBA00023172"/>
    </source>
</evidence>
<dbReference type="InterPro" id="IPR013762">
    <property type="entry name" value="Integrase-like_cat_sf"/>
</dbReference>
<gene>
    <name evidence="3" type="ORF">MNB_SV-8-345</name>
</gene>
<dbReference type="GO" id="GO:0006310">
    <property type="term" value="P:DNA recombination"/>
    <property type="evidence" value="ECO:0007669"/>
    <property type="project" value="UniProtKB-KW"/>
</dbReference>
<evidence type="ECO:0000313" key="3">
    <source>
        <dbReference type="EMBL" id="SFV54068.1"/>
    </source>
</evidence>
<evidence type="ECO:0000259" key="2">
    <source>
        <dbReference type="PROSITE" id="PS51898"/>
    </source>
</evidence>
<reference evidence="3" key="1">
    <citation type="submission" date="2016-10" db="EMBL/GenBank/DDBJ databases">
        <authorList>
            <person name="de Groot N.N."/>
        </authorList>
    </citation>
    <scope>NUCLEOTIDE SEQUENCE</scope>
</reference>
<feature type="domain" description="Tyr recombinase" evidence="2">
    <location>
        <begin position="1"/>
        <end position="44"/>
    </location>
</feature>
<dbReference type="Gene3D" id="1.10.443.10">
    <property type="entry name" value="Intergrase catalytic core"/>
    <property type="match status" value="1"/>
</dbReference>